<protein>
    <recommendedName>
        <fullName evidence="12">MgtC/SapB family protein</fullName>
    </recommendedName>
</protein>
<dbReference type="PANTHER" id="PTHR33778:SF3">
    <property type="entry name" value="PROTEIN MGTC"/>
    <property type="match status" value="1"/>
</dbReference>
<accession>A0A2A7HPW1</accession>
<evidence type="ECO:0000313" key="10">
    <source>
        <dbReference type="EMBL" id="PEC18864.1"/>
    </source>
</evidence>
<dbReference type="InterPro" id="IPR003416">
    <property type="entry name" value="MgtC/SapB/SrpB/YhiD_fam"/>
</dbReference>
<dbReference type="Gene3D" id="3.30.70.260">
    <property type="match status" value="1"/>
</dbReference>
<feature type="transmembrane region" description="Helical" evidence="7">
    <location>
        <begin position="35"/>
        <end position="55"/>
    </location>
</feature>
<sequence>MVWQDIVVRLLVAILAGACIGTERQWRHRMAGLRTNALVSLGACLFVLLSVMTSGEGSPTRIAAQVVSGIGFLGGGVIIRDGFSIRGLNTAATLWCAAAVGTLVGAGFLQVGIIGAFGVILAHILLRPVALFMNKKSRDQKQEDMSYMLSATCLDKDESHIRVLLMHMVHTEGIGLKELFSEDIEGGKKVIVRALLHCDAKKTTLIEKIVSRLSLEAGITAVGWKSIVEQESD</sequence>
<keyword evidence="6 7" id="KW-0472">Membrane</keyword>
<evidence type="ECO:0000256" key="3">
    <source>
        <dbReference type="ARBA" id="ARBA00022475"/>
    </source>
</evidence>
<evidence type="ECO:0000259" key="9">
    <source>
        <dbReference type="Pfam" id="PF21770"/>
    </source>
</evidence>
<evidence type="ECO:0000313" key="11">
    <source>
        <dbReference type="Proteomes" id="UP000220006"/>
    </source>
</evidence>
<keyword evidence="3" id="KW-1003">Cell membrane</keyword>
<feature type="domain" description="MgtC-like C-terminal" evidence="9">
    <location>
        <begin position="147"/>
        <end position="224"/>
    </location>
</feature>
<dbReference type="EMBL" id="NVLK01000125">
    <property type="protein sequence ID" value="PEC18864.1"/>
    <property type="molecule type" value="Genomic_DNA"/>
</dbReference>
<organism evidence="10 11">
    <name type="scientific">Bacillus cereus</name>
    <dbReference type="NCBI Taxonomy" id="1396"/>
    <lineage>
        <taxon>Bacteria</taxon>
        <taxon>Bacillati</taxon>
        <taxon>Bacillota</taxon>
        <taxon>Bacilli</taxon>
        <taxon>Bacillales</taxon>
        <taxon>Bacillaceae</taxon>
        <taxon>Bacillus</taxon>
        <taxon>Bacillus cereus group</taxon>
    </lineage>
</organism>
<evidence type="ECO:0008006" key="12">
    <source>
        <dbReference type="Google" id="ProtNLM"/>
    </source>
</evidence>
<reference evidence="10 11" key="1">
    <citation type="submission" date="2017-09" db="EMBL/GenBank/DDBJ databases">
        <title>Large-scale bioinformatics analysis of Bacillus genomes uncovers conserved roles of natural products in bacterial physiology.</title>
        <authorList>
            <consortium name="Agbiome Team Llc"/>
            <person name="Bleich R.M."/>
            <person name="Grubbs K.J."/>
            <person name="Santa Maria K.C."/>
            <person name="Allen S.E."/>
            <person name="Farag S."/>
            <person name="Shank E.A."/>
            <person name="Bowers A."/>
        </authorList>
    </citation>
    <scope>NUCLEOTIDE SEQUENCE [LARGE SCALE GENOMIC DNA]</scope>
    <source>
        <strain evidence="10 11">AFS096845</strain>
    </source>
</reference>
<evidence type="ECO:0000256" key="7">
    <source>
        <dbReference type="SAM" id="Phobius"/>
    </source>
</evidence>
<keyword evidence="5 7" id="KW-1133">Transmembrane helix</keyword>
<evidence type="ECO:0000256" key="1">
    <source>
        <dbReference type="ARBA" id="ARBA00004651"/>
    </source>
</evidence>
<proteinExistence type="inferred from homology"/>
<dbReference type="PANTHER" id="PTHR33778">
    <property type="entry name" value="PROTEIN MGTC"/>
    <property type="match status" value="1"/>
</dbReference>
<comment type="subcellular location">
    <subcellularLocation>
        <location evidence="1">Cell membrane</location>
        <topology evidence="1">Multi-pass membrane protein</topology>
    </subcellularLocation>
</comment>
<gene>
    <name evidence="10" type="ORF">COM96_28445</name>
</gene>
<dbReference type="PRINTS" id="PR01837">
    <property type="entry name" value="MGTCSAPBPROT"/>
</dbReference>
<evidence type="ECO:0000256" key="2">
    <source>
        <dbReference type="ARBA" id="ARBA00009298"/>
    </source>
</evidence>
<dbReference type="Pfam" id="PF02308">
    <property type="entry name" value="MgtC"/>
    <property type="match status" value="1"/>
</dbReference>
<name>A0A2A7HPW1_BACCE</name>
<evidence type="ECO:0000259" key="8">
    <source>
        <dbReference type="Pfam" id="PF02308"/>
    </source>
</evidence>
<keyword evidence="4 7" id="KW-0812">Transmembrane</keyword>
<evidence type="ECO:0000256" key="5">
    <source>
        <dbReference type="ARBA" id="ARBA00022989"/>
    </source>
</evidence>
<dbReference type="AlphaFoldDB" id="A0A2A7HPW1"/>
<feature type="transmembrane region" description="Helical" evidence="7">
    <location>
        <begin position="61"/>
        <end position="79"/>
    </location>
</feature>
<evidence type="ECO:0000256" key="4">
    <source>
        <dbReference type="ARBA" id="ARBA00022692"/>
    </source>
</evidence>
<evidence type="ECO:0000256" key="6">
    <source>
        <dbReference type="ARBA" id="ARBA00023136"/>
    </source>
</evidence>
<dbReference type="InterPro" id="IPR049177">
    <property type="entry name" value="MgtC_SapB_SrpB_YhiD_N"/>
</dbReference>
<dbReference type="RefSeq" id="WP_097906498.1">
    <property type="nucleotide sequence ID" value="NZ_NVLK01000125.1"/>
</dbReference>
<comment type="similarity">
    <text evidence="2">Belongs to the MgtC/SapB family.</text>
</comment>
<comment type="caution">
    <text evidence="10">The sequence shown here is derived from an EMBL/GenBank/DDBJ whole genome shotgun (WGS) entry which is preliminary data.</text>
</comment>
<dbReference type="GO" id="GO:0005886">
    <property type="term" value="C:plasma membrane"/>
    <property type="evidence" value="ECO:0007669"/>
    <property type="project" value="UniProtKB-SubCell"/>
</dbReference>
<feature type="domain" description="MgtC/SapB/SrpB/YhiD N-terminal" evidence="8">
    <location>
        <begin position="10"/>
        <end position="129"/>
    </location>
</feature>
<dbReference type="Pfam" id="PF21770">
    <property type="entry name" value="MgtC_SapB_C"/>
    <property type="match status" value="1"/>
</dbReference>
<dbReference type="InterPro" id="IPR048640">
    <property type="entry name" value="MgtC-like_C"/>
</dbReference>
<dbReference type="Proteomes" id="UP000220006">
    <property type="component" value="Unassembled WGS sequence"/>
</dbReference>